<evidence type="ECO:0000313" key="2">
    <source>
        <dbReference type="EMBL" id="ETO61228.1"/>
    </source>
</evidence>
<evidence type="ECO:0000256" key="1">
    <source>
        <dbReference type="SAM" id="Coils"/>
    </source>
</evidence>
<sequence>MKSCPINPPNSLSLSDTVIGIIVERSEWKSRCNPFGPVAHTTHNEMRNDNVYQKQPSSHKFRYAPCSKPLQGYTSGSTTTPVVAVKNAVLSPATDQVIGQPAYSSNLRRILCLSSDLQSTTIMLKKIKGGDIHITAELQQVITTETLKKKLRHRERSRINQARYRLRQRRIENDLENAIRQLRSTIEDLEKRCDDFFRLPTTPTCWALASEYFRQFNYFISSPGTLYNMAFKFLHENMAPHVASGSQFGIDAHLQNWKSFAHCFDDASVDLMCLKMPTTNTLVAYTVTTVTITSKTLSVAFPHLTSDSACDAKHGELSPLAARMLDKKLVMRGSVLFDWDSTTGKVSSLRSQADMMTPMLNLLGSLEDVSCAFNKARVTPDCTFEASVV</sequence>
<comment type="caution">
    <text evidence="2">The sequence shown here is derived from an EMBL/GenBank/DDBJ whole genome shotgun (WGS) entry which is preliminary data.</text>
</comment>
<name>A0A080Z3L7_PHYNI</name>
<feature type="coiled-coil region" evidence="1">
    <location>
        <begin position="168"/>
        <end position="199"/>
    </location>
</feature>
<dbReference type="EMBL" id="ANJA01003819">
    <property type="protein sequence ID" value="ETO61228.1"/>
    <property type="molecule type" value="Genomic_DNA"/>
</dbReference>
<keyword evidence="1" id="KW-0175">Coiled coil</keyword>
<evidence type="ECO:0000313" key="3">
    <source>
        <dbReference type="Proteomes" id="UP000028582"/>
    </source>
</evidence>
<evidence type="ECO:0008006" key="4">
    <source>
        <dbReference type="Google" id="ProtNLM"/>
    </source>
</evidence>
<gene>
    <name evidence="2" type="ORF">F444_20732</name>
</gene>
<protein>
    <recommendedName>
        <fullName evidence="4">BZIP domain-containing protein</fullName>
    </recommendedName>
</protein>
<dbReference type="CDD" id="cd14686">
    <property type="entry name" value="bZIP"/>
    <property type="match status" value="1"/>
</dbReference>
<dbReference type="AlphaFoldDB" id="A0A080Z3L7"/>
<reference evidence="2 3" key="1">
    <citation type="submission" date="2013-11" db="EMBL/GenBank/DDBJ databases">
        <title>The Genome Sequence of Phytophthora parasitica P1976.</title>
        <authorList>
            <consortium name="The Broad Institute Genomics Platform"/>
            <person name="Russ C."/>
            <person name="Tyler B."/>
            <person name="Panabieres F."/>
            <person name="Shan W."/>
            <person name="Tripathy S."/>
            <person name="Grunwald N."/>
            <person name="Machado M."/>
            <person name="Johnson C.S."/>
            <person name="Walker B."/>
            <person name="Young S."/>
            <person name="Zeng Q."/>
            <person name="Gargeya S."/>
            <person name="Fitzgerald M."/>
            <person name="Haas B."/>
            <person name="Abouelleil A."/>
            <person name="Allen A.W."/>
            <person name="Alvarado L."/>
            <person name="Arachchi H.M."/>
            <person name="Berlin A.M."/>
            <person name="Chapman S.B."/>
            <person name="Gainer-Dewar J."/>
            <person name="Goldberg J."/>
            <person name="Griggs A."/>
            <person name="Gujja S."/>
            <person name="Hansen M."/>
            <person name="Howarth C."/>
            <person name="Imamovic A."/>
            <person name="Ireland A."/>
            <person name="Larimer J."/>
            <person name="McCowan C."/>
            <person name="Murphy C."/>
            <person name="Pearson M."/>
            <person name="Poon T.W."/>
            <person name="Priest M."/>
            <person name="Roberts A."/>
            <person name="Saif S."/>
            <person name="Shea T."/>
            <person name="Sisk P."/>
            <person name="Sykes S."/>
            <person name="Wortman J."/>
            <person name="Nusbaum C."/>
            <person name="Birren B."/>
        </authorList>
    </citation>
    <scope>NUCLEOTIDE SEQUENCE [LARGE SCALE GENOMIC DNA]</scope>
    <source>
        <strain evidence="2 3">P1976</strain>
    </source>
</reference>
<dbReference type="Proteomes" id="UP000028582">
    <property type="component" value="Unassembled WGS sequence"/>
</dbReference>
<organism evidence="2 3">
    <name type="scientific">Phytophthora nicotianae P1976</name>
    <dbReference type="NCBI Taxonomy" id="1317066"/>
    <lineage>
        <taxon>Eukaryota</taxon>
        <taxon>Sar</taxon>
        <taxon>Stramenopiles</taxon>
        <taxon>Oomycota</taxon>
        <taxon>Peronosporomycetes</taxon>
        <taxon>Peronosporales</taxon>
        <taxon>Peronosporaceae</taxon>
        <taxon>Phytophthora</taxon>
    </lineage>
</organism>
<proteinExistence type="predicted"/>
<accession>A0A080Z3L7</accession>